<sequence length="40" mass="4503">MHVGLMHKNSSSVISYVISYIINYAYGKLPHPMELDTPVP</sequence>
<dbReference type="AlphaFoldDB" id="A0A383RJS6"/>
<reference evidence="2" key="1">
    <citation type="submission" date="2018-08" db="EMBL/GenBank/DDBJ databases">
        <authorList>
            <person name="Chevrot R."/>
        </authorList>
    </citation>
    <scope>NUCLEOTIDE SEQUENCE [LARGE SCALE GENOMIC DNA]</scope>
</reference>
<organism evidence="1 2">
    <name type="scientific">Paenibacillus alvei</name>
    <name type="common">Bacillus alvei</name>
    <dbReference type="NCBI Taxonomy" id="44250"/>
    <lineage>
        <taxon>Bacteria</taxon>
        <taxon>Bacillati</taxon>
        <taxon>Bacillota</taxon>
        <taxon>Bacilli</taxon>
        <taxon>Bacillales</taxon>
        <taxon>Paenibacillaceae</taxon>
        <taxon>Paenibacillus</taxon>
    </lineage>
</organism>
<accession>A0A383RJS6</accession>
<gene>
    <name evidence="1" type="ORF">PBLR_15180</name>
</gene>
<proteinExistence type="predicted"/>
<dbReference type="Proteomes" id="UP000304148">
    <property type="component" value="Chromosome"/>
</dbReference>
<evidence type="ECO:0000313" key="2">
    <source>
        <dbReference type="Proteomes" id="UP000304148"/>
    </source>
</evidence>
<dbReference type="EMBL" id="LS992241">
    <property type="protein sequence ID" value="SYX86754.1"/>
    <property type="molecule type" value="Genomic_DNA"/>
</dbReference>
<name>A0A383RJS6_PAEAL</name>
<protein>
    <submittedName>
        <fullName evidence="1">Uncharacterized protein</fullName>
    </submittedName>
</protein>
<evidence type="ECO:0000313" key="1">
    <source>
        <dbReference type="EMBL" id="SYX86754.1"/>
    </source>
</evidence>